<dbReference type="SUPFAM" id="SSF48452">
    <property type="entry name" value="TPR-like"/>
    <property type="match status" value="1"/>
</dbReference>
<evidence type="ECO:0008006" key="3">
    <source>
        <dbReference type="Google" id="ProtNLM"/>
    </source>
</evidence>
<comment type="caution">
    <text evidence="1">The sequence shown here is derived from an EMBL/GenBank/DDBJ whole genome shotgun (WGS) entry which is preliminary data.</text>
</comment>
<protein>
    <recommendedName>
        <fullName evidence="3">Tetratricopeptide repeat protein</fullName>
    </recommendedName>
</protein>
<evidence type="ECO:0000313" key="1">
    <source>
        <dbReference type="EMBL" id="HIV99804.1"/>
    </source>
</evidence>
<dbReference type="AlphaFoldDB" id="A0A9D1PVU4"/>
<dbReference type="Gene3D" id="1.25.40.10">
    <property type="entry name" value="Tetratricopeptide repeat domain"/>
    <property type="match status" value="1"/>
</dbReference>
<dbReference type="EMBL" id="DXHV01000015">
    <property type="protein sequence ID" value="HIV99804.1"/>
    <property type="molecule type" value="Genomic_DNA"/>
</dbReference>
<proteinExistence type="predicted"/>
<accession>A0A9D1PVU4</accession>
<dbReference type="InterPro" id="IPR011990">
    <property type="entry name" value="TPR-like_helical_dom_sf"/>
</dbReference>
<reference evidence="1" key="1">
    <citation type="journal article" date="2021" name="PeerJ">
        <title>Extensive microbial diversity within the chicken gut microbiome revealed by metagenomics and culture.</title>
        <authorList>
            <person name="Gilroy R."/>
            <person name="Ravi A."/>
            <person name="Getino M."/>
            <person name="Pursley I."/>
            <person name="Horton D.L."/>
            <person name="Alikhan N.F."/>
            <person name="Baker D."/>
            <person name="Gharbi K."/>
            <person name="Hall N."/>
            <person name="Watson M."/>
            <person name="Adriaenssens E.M."/>
            <person name="Foster-Nyarko E."/>
            <person name="Jarju S."/>
            <person name="Secka A."/>
            <person name="Antonio M."/>
            <person name="Oren A."/>
            <person name="Chaudhuri R.R."/>
            <person name="La Ragione R."/>
            <person name="Hildebrand F."/>
            <person name="Pallen M.J."/>
        </authorList>
    </citation>
    <scope>NUCLEOTIDE SEQUENCE</scope>
    <source>
        <strain evidence="1">ChiHecec2B26-446</strain>
    </source>
</reference>
<organism evidence="1 2">
    <name type="scientific">Candidatus Desulfovibrio intestinipullorum</name>
    <dbReference type="NCBI Taxonomy" id="2838536"/>
    <lineage>
        <taxon>Bacteria</taxon>
        <taxon>Pseudomonadati</taxon>
        <taxon>Thermodesulfobacteriota</taxon>
        <taxon>Desulfovibrionia</taxon>
        <taxon>Desulfovibrionales</taxon>
        <taxon>Desulfovibrionaceae</taxon>
        <taxon>Desulfovibrio</taxon>
    </lineage>
</organism>
<reference evidence="1" key="2">
    <citation type="submission" date="2021-04" db="EMBL/GenBank/DDBJ databases">
        <authorList>
            <person name="Gilroy R."/>
        </authorList>
    </citation>
    <scope>NUCLEOTIDE SEQUENCE</scope>
    <source>
        <strain evidence="1">ChiHecec2B26-446</strain>
    </source>
</reference>
<gene>
    <name evidence="1" type="ORF">H9894_01235</name>
</gene>
<name>A0A9D1PVU4_9BACT</name>
<sequence>MTQSIQKLLILVLAAGFCVMLGVTVKERITNPSLVQEIPLAQPQSSGQTEESPLARLMREMGEQPNNPEILMELSVQLIAQGNLEQAQILLERTRVLDVNNADVPYYQGYIAYQLKDYAKAAQLMEESLAMKDRAEVHYSLGSIYRYFLKDTPKALLHWQQGLQSLDLTEPQKTQLQNEISKAQQAD</sequence>
<evidence type="ECO:0000313" key="2">
    <source>
        <dbReference type="Proteomes" id="UP000886752"/>
    </source>
</evidence>
<dbReference type="Proteomes" id="UP000886752">
    <property type="component" value="Unassembled WGS sequence"/>
</dbReference>